<organism evidence="2 3">
    <name type="scientific">Trametes pubescens</name>
    <name type="common">White-rot fungus</name>
    <dbReference type="NCBI Taxonomy" id="154538"/>
    <lineage>
        <taxon>Eukaryota</taxon>
        <taxon>Fungi</taxon>
        <taxon>Dikarya</taxon>
        <taxon>Basidiomycota</taxon>
        <taxon>Agaricomycotina</taxon>
        <taxon>Agaricomycetes</taxon>
        <taxon>Polyporales</taxon>
        <taxon>Polyporaceae</taxon>
        <taxon>Trametes</taxon>
    </lineage>
</organism>
<proteinExistence type="predicted"/>
<dbReference type="EMBL" id="MNAD01001649">
    <property type="protein sequence ID" value="OJT02819.1"/>
    <property type="molecule type" value="Genomic_DNA"/>
</dbReference>
<sequence>MGGLFSGSAPKFDPAKDLADLTGKVAIVTGGNSGIGYATVHNLARHGAKVYIAARSEERAKDAIERLRAEGLQPGNGELEWLELDLSDPRKAKASAEVFLTKEKQLDILVNNAGVMRIPYKIDSTYGIQLNMLVNHISPFVFTKALLPLLSETAKKPQSDVRIVIVSSQSISSMKGRDVHFRDINDINEKFGNGMFADYHRYAYSKLANVLYAKQLQRRLDFEGIPITVLTLHPGAVNTEGVRKDPAVTLPIIAPLFKLVVGKLLFAASEGAHASSFAAASPIVKAERDKYKGAYLDPPGKIVPPPAPQAESKELAEELWATTETILQSLKL</sequence>
<dbReference type="PANTHER" id="PTHR43157:SF31">
    <property type="entry name" value="PHOSPHATIDYLINOSITOL-GLYCAN BIOSYNTHESIS CLASS F PROTEIN"/>
    <property type="match status" value="1"/>
</dbReference>
<dbReference type="STRING" id="154538.A0A1M2V5B6"/>
<dbReference type="Gene3D" id="3.40.50.720">
    <property type="entry name" value="NAD(P)-binding Rossmann-like Domain"/>
    <property type="match status" value="1"/>
</dbReference>
<dbReference type="InterPro" id="IPR036291">
    <property type="entry name" value="NAD(P)-bd_dom_sf"/>
</dbReference>
<evidence type="ECO:0000256" key="1">
    <source>
        <dbReference type="ARBA" id="ARBA00023002"/>
    </source>
</evidence>
<evidence type="ECO:0000313" key="3">
    <source>
        <dbReference type="Proteomes" id="UP000184267"/>
    </source>
</evidence>
<gene>
    <name evidence="2" type="ORF">TRAPUB_6675</name>
</gene>
<reference evidence="2 3" key="1">
    <citation type="submission" date="2016-10" db="EMBL/GenBank/DDBJ databases">
        <title>Genome sequence of the basidiomycete white-rot fungus Trametes pubescens.</title>
        <authorList>
            <person name="Makela M.R."/>
            <person name="Granchi Z."/>
            <person name="Peng M."/>
            <person name="De Vries R.P."/>
            <person name="Grigoriev I."/>
            <person name="Riley R."/>
            <person name="Hilden K."/>
        </authorList>
    </citation>
    <scope>NUCLEOTIDE SEQUENCE [LARGE SCALE GENOMIC DNA]</scope>
    <source>
        <strain evidence="2 3">FBCC735</strain>
    </source>
</reference>
<dbReference type="SUPFAM" id="SSF51735">
    <property type="entry name" value="NAD(P)-binding Rossmann-fold domains"/>
    <property type="match status" value="1"/>
</dbReference>
<dbReference type="AlphaFoldDB" id="A0A1M2V5B6"/>
<dbReference type="GO" id="GO:0016491">
    <property type="term" value="F:oxidoreductase activity"/>
    <property type="evidence" value="ECO:0007669"/>
    <property type="project" value="UniProtKB-KW"/>
</dbReference>
<evidence type="ECO:0008006" key="4">
    <source>
        <dbReference type="Google" id="ProtNLM"/>
    </source>
</evidence>
<dbReference type="Proteomes" id="UP000184267">
    <property type="component" value="Unassembled WGS sequence"/>
</dbReference>
<dbReference type="OrthoDB" id="191139at2759"/>
<keyword evidence="1" id="KW-0560">Oxidoreductase</keyword>
<dbReference type="PANTHER" id="PTHR43157">
    <property type="entry name" value="PHOSPHATIDYLINOSITOL-GLYCAN BIOSYNTHESIS CLASS F PROTEIN-RELATED"/>
    <property type="match status" value="1"/>
</dbReference>
<dbReference type="OMA" id="SISHKWA"/>
<comment type="caution">
    <text evidence="2">The sequence shown here is derived from an EMBL/GenBank/DDBJ whole genome shotgun (WGS) entry which is preliminary data.</text>
</comment>
<keyword evidence="3" id="KW-1185">Reference proteome</keyword>
<protein>
    <recommendedName>
        <fullName evidence="4">NAD-P-binding protein</fullName>
    </recommendedName>
</protein>
<accession>A0A1M2V5B6</accession>
<dbReference type="InterPro" id="IPR002347">
    <property type="entry name" value="SDR_fam"/>
</dbReference>
<name>A0A1M2V5B6_TRAPU</name>
<dbReference type="PRINTS" id="PR00081">
    <property type="entry name" value="GDHRDH"/>
</dbReference>
<evidence type="ECO:0000313" key="2">
    <source>
        <dbReference type="EMBL" id="OJT02819.1"/>
    </source>
</evidence>
<dbReference type="Pfam" id="PF00106">
    <property type="entry name" value="adh_short"/>
    <property type="match status" value="1"/>
</dbReference>